<organismHost>
    <name type="scientific">Ovis aries</name>
    <name type="common">Sheep</name>
    <dbReference type="NCBI Taxonomy" id="9940"/>
</organismHost>
<keyword evidence="1" id="KW-0677">Repeat</keyword>
<protein>
    <submittedName>
        <fullName evidence="4">PP280</fullName>
    </submittedName>
</protein>
<dbReference type="SMART" id="SM00248">
    <property type="entry name" value="ANK"/>
    <property type="match status" value="6"/>
</dbReference>
<organism evidence="4 5">
    <name type="scientific">Orf virus</name>
    <name type="common">ORFV</name>
    <dbReference type="NCBI Taxonomy" id="10258"/>
    <lineage>
        <taxon>Viruses</taxon>
        <taxon>Varidnaviria</taxon>
        <taxon>Bamfordvirae</taxon>
        <taxon>Nucleocytoviricota</taxon>
        <taxon>Pokkesviricetes</taxon>
        <taxon>Chitovirales</taxon>
        <taxon>Poxviridae</taxon>
        <taxon>Chordopoxvirinae</taxon>
        <taxon>Parapoxvirus</taxon>
        <taxon>Parapoxvirus orf</taxon>
    </lineage>
</organism>
<reference evidence="4 5" key="1">
    <citation type="submission" date="2010-04" db="EMBL/GenBank/DDBJ databases">
        <title>Novel immune-modulators identified by a rapid, functional screen of the Parapox virus genome.</title>
        <authorList>
            <person name="McGuire M.J."/>
            <person name="Sykes K.F."/>
            <person name="Johnston S.A."/>
        </authorList>
    </citation>
    <scope>NUCLEOTIDE SEQUENCE [LARGE SCALE GENOMIC DNA]</scope>
    <source>
        <strain evidence="4">D1701</strain>
    </source>
</reference>
<sequence length="521" mass="56175">MDAAEMEELDINAESALYDYFILNADRARVGEVVMLLAQGAEINYADSFDKTPLHLYLHTRHPRSDVILALMEAGAVVDTPERCCGATAAHLYILNAAEVDLSVLEAMLTWGVRQNYSYSERLLSSLLREYVVTRAYSDQTEPIMDLLIGMGADVDMQVGVCRTALHACLTGLNTNPCMIRALLRRGASVTAKDTYEMTPLAVLLKSASATPELVRILVEAGSDVSATDFRLNGMLHQHAQSTRPRASVMRELIRLGCSPAAKNMFGNTPMHMLAMESSCRRSLILPLLEAGLSVNEENLHYGTVPLHVASGYDNTQGCLRLLRQGGDPTVVSAAGRTPISNMLVKRNHVAVAGALSTHPSAAVVVQALEQALENVLNAGPSEASRLAVAFVVARAGASALPEAVRRLHEGFVADCEREVALLSRSMLGTPAVSALVVLVSKEVFGTVISSACAARRAGGPRVRQGRSARRLINLRHKCRLVSSLKRQVGPCSLPGELVERVLATVPLADLRRSCGRRAPE</sequence>
<proteinExistence type="predicted"/>
<dbReference type="EMBL" id="HM133903">
    <property type="protein sequence ID" value="ADY76809.1"/>
    <property type="molecule type" value="Genomic_DNA"/>
</dbReference>
<dbReference type="SUPFAM" id="SSF48403">
    <property type="entry name" value="Ankyrin repeat"/>
    <property type="match status" value="2"/>
</dbReference>
<evidence type="ECO:0000256" key="1">
    <source>
        <dbReference type="ARBA" id="ARBA00022737"/>
    </source>
</evidence>
<feature type="repeat" description="ANK" evidence="3">
    <location>
        <begin position="266"/>
        <end position="300"/>
    </location>
</feature>
<organismHost>
    <name type="scientific">Capra hircus</name>
    <name type="common">Goat</name>
    <dbReference type="NCBI Taxonomy" id="9925"/>
</organismHost>
<dbReference type="InterPro" id="IPR036770">
    <property type="entry name" value="Ankyrin_rpt-contain_sf"/>
</dbReference>
<dbReference type="InterPro" id="IPR002110">
    <property type="entry name" value="Ankyrin_rpt"/>
</dbReference>
<accession>F1AXI8</accession>
<dbReference type="PANTHER" id="PTHR24189">
    <property type="entry name" value="MYOTROPHIN"/>
    <property type="match status" value="1"/>
</dbReference>
<dbReference type="Gene3D" id="1.25.40.20">
    <property type="entry name" value="Ankyrin repeat-containing domain"/>
    <property type="match status" value="2"/>
</dbReference>
<evidence type="ECO:0000256" key="3">
    <source>
        <dbReference type="PROSITE-ProRule" id="PRU00023"/>
    </source>
</evidence>
<dbReference type="PANTHER" id="PTHR24189:SF50">
    <property type="entry name" value="ANKYRIN REPEAT AND SOCS BOX PROTEIN 2"/>
    <property type="match status" value="1"/>
</dbReference>
<dbReference type="InterPro" id="IPR050745">
    <property type="entry name" value="Multifunctional_regulatory"/>
</dbReference>
<dbReference type="Proteomes" id="UP000103309">
    <property type="component" value="Segment"/>
</dbReference>
<name>F1AXI8_ORFV</name>
<evidence type="ECO:0000313" key="5">
    <source>
        <dbReference type="Proteomes" id="UP000103309"/>
    </source>
</evidence>
<dbReference type="PROSITE" id="PS50088">
    <property type="entry name" value="ANK_REPEAT"/>
    <property type="match status" value="1"/>
</dbReference>
<evidence type="ECO:0000256" key="2">
    <source>
        <dbReference type="ARBA" id="ARBA00023043"/>
    </source>
</evidence>
<evidence type="ECO:0000313" key="4">
    <source>
        <dbReference type="EMBL" id="ADY76809.1"/>
    </source>
</evidence>
<organismHost>
    <name type="scientific">Homo sapiens</name>
    <name type="common">Human</name>
    <dbReference type="NCBI Taxonomy" id="9606"/>
</organismHost>
<keyword evidence="2 3" id="KW-0040">ANK repeat</keyword>